<feature type="domain" description="Pseudouridine synthase RsuA/RluA-like" evidence="1">
    <location>
        <begin position="7"/>
        <end position="73"/>
    </location>
</feature>
<dbReference type="EMBL" id="UINC01214313">
    <property type="protein sequence ID" value="SVE39486.1"/>
    <property type="molecule type" value="Genomic_DNA"/>
</dbReference>
<dbReference type="GO" id="GO:0003723">
    <property type="term" value="F:RNA binding"/>
    <property type="evidence" value="ECO:0007669"/>
    <property type="project" value="InterPro"/>
</dbReference>
<organism evidence="2">
    <name type="scientific">marine metagenome</name>
    <dbReference type="NCBI Taxonomy" id="408172"/>
    <lineage>
        <taxon>unclassified sequences</taxon>
        <taxon>metagenomes</taxon>
        <taxon>ecological metagenomes</taxon>
    </lineage>
</organism>
<protein>
    <recommendedName>
        <fullName evidence="1">Pseudouridine synthase RsuA/RluA-like domain-containing protein</fullName>
    </recommendedName>
</protein>
<dbReference type="InterPro" id="IPR006145">
    <property type="entry name" value="PsdUridine_synth_RsuA/RluA"/>
</dbReference>
<evidence type="ECO:0000259" key="1">
    <source>
        <dbReference type="Pfam" id="PF00849"/>
    </source>
</evidence>
<dbReference type="Pfam" id="PF00849">
    <property type="entry name" value="PseudoU_synth_2"/>
    <property type="match status" value="1"/>
</dbReference>
<reference evidence="2" key="1">
    <citation type="submission" date="2018-05" db="EMBL/GenBank/DDBJ databases">
        <authorList>
            <person name="Lanie J.A."/>
            <person name="Ng W.-L."/>
            <person name="Kazmierczak K.M."/>
            <person name="Andrzejewski T.M."/>
            <person name="Davidsen T.M."/>
            <person name="Wayne K.J."/>
            <person name="Tettelin H."/>
            <person name="Glass J.I."/>
            <person name="Rusch D."/>
            <person name="Podicherti R."/>
            <person name="Tsui H.-C.T."/>
            <person name="Winkler M.E."/>
        </authorList>
    </citation>
    <scope>NUCLEOTIDE SEQUENCE</scope>
</reference>
<evidence type="ECO:0000313" key="2">
    <source>
        <dbReference type="EMBL" id="SVE39486.1"/>
    </source>
</evidence>
<accession>A0A383D4M0</accession>
<gene>
    <name evidence="2" type="ORF">METZ01_LOCUS492340</name>
</gene>
<dbReference type="GO" id="GO:0001522">
    <property type="term" value="P:pseudouridine synthesis"/>
    <property type="evidence" value="ECO:0007669"/>
    <property type="project" value="InterPro"/>
</dbReference>
<dbReference type="AlphaFoldDB" id="A0A383D4M0"/>
<name>A0A383D4M0_9ZZZZ</name>
<feature type="non-terminal residue" evidence="2">
    <location>
        <position position="81"/>
    </location>
</feature>
<dbReference type="SUPFAM" id="SSF55120">
    <property type="entry name" value="Pseudouridine synthase"/>
    <property type="match status" value="1"/>
</dbReference>
<dbReference type="GO" id="GO:0009982">
    <property type="term" value="F:pseudouridine synthase activity"/>
    <property type="evidence" value="ECO:0007669"/>
    <property type="project" value="InterPro"/>
</dbReference>
<proteinExistence type="predicted"/>
<sequence length="81" mass="8820">MLRDQVGRYLYPVHRLDRAASGAIAFALSSETARELQASLTSPTAHKEYLVMVRGSAADSGEIARPLTDANGKKKEALSRF</sequence>
<dbReference type="Gene3D" id="3.30.2350.10">
    <property type="entry name" value="Pseudouridine synthase"/>
    <property type="match status" value="1"/>
</dbReference>
<dbReference type="InterPro" id="IPR020103">
    <property type="entry name" value="PsdUridine_synth_cat_dom_sf"/>
</dbReference>